<accession>A0A6J5S4R7</accession>
<evidence type="ECO:0000313" key="1">
    <source>
        <dbReference type="EMBL" id="CAB4202103.1"/>
    </source>
</evidence>
<name>A0A6J5S4R7_9CAUD</name>
<dbReference type="EMBL" id="LR797308">
    <property type="protein sequence ID" value="CAB4202103.1"/>
    <property type="molecule type" value="Genomic_DNA"/>
</dbReference>
<protein>
    <submittedName>
        <fullName evidence="1">Uncharacterized protein</fullName>
    </submittedName>
</protein>
<sequence length="521" mass="55724">MGYILAPNGRWTANDKVGNAAIGAFLFTYRNQTRDFKTTYADAGGIVANPNPLQLDSSGSATIFWNDDEYYTIELYSVDPDNPLLPYELIYSEDNYPAVNGGASGDIIINQAFPNIVRNAQFTRWGNNNYLSPDVSNDTYLRLGTGGYNTTRNVICDDWTVCLDSTSSTLTVGRKQFPLGQSEVPANPVNYINYNCSGIGAGTETFKCLQQIYYGVQTLSNTEVSGGFWARSSTSSNARMVLRQGFGTGGPASASTFTTLINVSLTPAWTQYSGQAILPSVAGKTVGTDYNDALTLELQLPLNQVADIDFCNVQLHGAAELPAFPYLTINDQIKRNDATVTNATLPTGSLQSGIFLVAPFGWVLCNDGTIGSAFSGASYGFNATINLFILLWNNIPNIYAPILTSAGVATTRGASAIADFNANKRLTIIRTLGRVIGDTGSGSGLTTRAAGQFLGAESVALTEDNNGPHTHDYPTSGGSSNFLGATQQNFLTRVNQTASSGLGTPHQNMQPTTFATHMIKL</sequence>
<proteinExistence type="predicted"/>
<organism evidence="1">
    <name type="scientific">uncultured Caudovirales phage</name>
    <dbReference type="NCBI Taxonomy" id="2100421"/>
    <lineage>
        <taxon>Viruses</taxon>
        <taxon>Duplodnaviria</taxon>
        <taxon>Heunggongvirae</taxon>
        <taxon>Uroviricota</taxon>
        <taxon>Caudoviricetes</taxon>
        <taxon>Peduoviridae</taxon>
        <taxon>Maltschvirus</taxon>
        <taxon>Maltschvirus maltsch</taxon>
    </lineage>
</organism>
<dbReference type="SUPFAM" id="SSF88874">
    <property type="entry name" value="Receptor-binding domain of short tail fibre protein gp12"/>
    <property type="match status" value="1"/>
</dbReference>
<gene>
    <name evidence="1" type="ORF">UFOVP1361_66</name>
</gene>
<reference evidence="1" key="1">
    <citation type="submission" date="2020-05" db="EMBL/GenBank/DDBJ databases">
        <authorList>
            <person name="Chiriac C."/>
            <person name="Salcher M."/>
            <person name="Ghai R."/>
            <person name="Kavagutti S V."/>
        </authorList>
    </citation>
    <scope>NUCLEOTIDE SEQUENCE</scope>
</reference>